<evidence type="ECO:0000313" key="3">
    <source>
        <dbReference type="Proteomes" id="UP000637720"/>
    </source>
</evidence>
<dbReference type="EMBL" id="BMOF01000015">
    <property type="protein sequence ID" value="GGJ98377.1"/>
    <property type="molecule type" value="Genomic_DNA"/>
</dbReference>
<keyword evidence="3" id="KW-1185">Reference proteome</keyword>
<dbReference type="Proteomes" id="UP000637720">
    <property type="component" value="Unassembled WGS sequence"/>
</dbReference>
<comment type="caution">
    <text evidence="2">The sequence shown here is derived from an EMBL/GenBank/DDBJ whole genome shotgun (WGS) entry which is preliminary data.</text>
</comment>
<reference evidence="2" key="2">
    <citation type="submission" date="2020-09" db="EMBL/GenBank/DDBJ databases">
        <authorList>
            <person name="Sun Q."/>
            <person name="Ohkuma M."/>
        </authorList>
    </citation>
    <scope>NUCLEOTIDE SEQUENCE</scope>
    <source>
        <strain evidence="2">JCM 14719</strain>
    </source>
</reference>
<dbReference type="AlphaFoldDB" id="A0A8J3BCP9"/>
<proteinExistence type="predicted"/>
<reference evidence="2" key="1">
    <citation type="journal article" date="2014" name="Int. J. Syst. Evol. Microbiol.">
        <title>Complete genome sequence of Corynebacterium casei LMG S-19264T (=DSM 44701T), isolated from a smear-ripened cheese.</title>
        <authorList>
            <consortium name="US DOE Joint Genome Institute (JGI-PGF)"/>
            <person name="Walter F."/>
            <person name="Albersmeier A."/>
            <person name="Kalinowski J."/>
            <person name="Ruckert C."/>
        </authorList>
    </citation>
    <scope>NUCLEOTIDE SEQUENCE</scope>
    <source>
        <strain evidence="2">JCM 14719</strain>
    </source>
</reference>
<gene>
    <name evidence="2" type="ORF">GCM10007043_10380</name>
</gene>
<sequence length="78" mass="7704">MDAGKNVGGGKAAAGDEVSGGPNNKGPGKTPGANAVYPFFTLDSERLATLQPTASAYHSTNPGEPGGACRMASKIGLL</sequence>
<feature type="compositionally biased region" description="Low complexity" evidence="1">
    <location>
        <begin position="20"/>
        <end position="32"/>
    </location>
</feature>
<protein>
    <submittedName>
        <fullName evidence="2">Uncharacterized protein</fullName>
    </submittedName>
</protein>
<evidence type="ECO:0000313" key="2">
    <source>
        <dbReference type="EMBL" id="GGJ98377.1"/>
    </source>
</evidence>
<feature type="region of interest" description="Disordered" evidence="1">
    <location>
        <begin position="1"/>
        <end position="36"/>
    </location>
</feature>
<accession>A0A8J3BCP9</accession>
<organism evidence="2 3">
    <name type="scientific">Calditerricola satsumensis</name>
    <dbReference type="NCBI Taxonomy" id="373054"/>
    <lineage>
        <taxon>Bacteria</taxon>
        <taxon>Bacillati</taxon>
        <taxon>Bacillota</taxon>
        <taxon>Bacilli</taxon>
        <taxon>Bacillales</taxon>
        <taxon>Bacillaceae</taxon>
        <taxon>Calditerricola</taxon>
    </lineage>
</organism>
<evidence type="ECO:0000256" key="1">
    <source>
        <dbReference type="SAM" id="MobiDB-lite"/>
    </source>
</evidence>
<feature type="compositionally biased region" description="Gly residues" evidence="1">
    <location>
        <begin position="1"/>
        <end position="12"/>
    </location>
</feature>
<name>A0A8J3BCP9_9BACI</name>